<dbReference type="AlphaFoldDB" id="C9L4C0"/>
<dbReference type="GO" id="GO:0032259">
    <property type="term" value="P:methylation"/>
    <property type="evidence" value="ECO:0007669"/>
    <property type="project" value="UniProtKB-KW"/>
</dbReference>
<name>C9L4C0_BLAHA</name>
<protein>
    <submittedName>
        <fullName evidence="1">Prophage L54a, N-6-adenine-methyltransferase family protein</fullName>
    </submittedName>
</protein>
<keyword evidence="2" id="KW-1185">Reference proteome</keyword>
<organism evidence="1 2">
    <name type="scientific">Blautia hansenii DSM 20583</name>
    <dbReference type="NCBI Taxonomy" id="537007"/>
    <lineage>
        <taxon>Bacteria</taxon>
        <taxon>Bacillati</taxon>
        <taxon>Bacillota</taxon>
        <taxon>Clostridia</taxon>
        <taxon>Lachnospirales</taxon>
        <taxon>Lachnospiraceae</taxon>
        <taxon>Blautia</taxon>
    </lineage>
</organism>
<comment type="caution">
    <text evidence="1">The sequence shown here is derived from an EMBL/GenBank/DDBJ whole genome shotgun (WGS) entry which is preliminary data.</text>
</comment>
<dbReference type="GO" id="GO:0003677">
    <property type="term" value="F:DNA binding"/>
    <property type="evidence" value="ECO:0007669"/>
    <property type="project" value="InterPro"/>
</dbReference>
<dbReference type="STRING" id="537007.BLAHAN_04217"/>
<evidence type="ECO:0000313" key="1">
    <source>
        <dbReference type="EMBL" id="EEX22932.1"/>
    </source>
</evidence>
<accession>C9L4C0</accession>
<dbReference type="HOGENOM" id="CLU_168081_0_0_9"/>
<dbReference type="PROSITE" id="PS00092">
    <property type="entry name" value="N6_MTASE"/>
    <property type="match status" value="1"/>
</dbReference>
<dbReference type="InterPro" id="IPR002052">
    <property type="entry name" value="DNA_methylase_N6_adenine_CS"/>
</dbReference>
<reference evidence="1" key="1">
    <citation type="submission" date="2009-09" db="EMBL/GenBank/DDBJ databases">
        <authorList>
            <person name="Weinstock G."/>
            <person name="Sodergren E."/>
            <person name="Clifton S."/>
            <person name="Fulton L."/>
            <person name="Fulton B."/>
            <person name="Courtney L."/>
            <person name="Fronick C."/>
            <person name="Harrison M."/>
            <person name="Strong C."/>
            <person name="Farmer C."/>
            <person name="Delahaunty K."/>
            <person name="Markovic C."/>
            <person name="Hall O."/>
            <person name="Minx P."/>
            <person name="Tomlinson C."/>
            <person name="Mitreva M."/>
            <person name="Nelson J."/>
            <person name="Hou S."/>
            <person name="Wollam A."/>
            <person name="Pepin K.H."/>
            <person name="Johnson M."/>
            <person name="Bhonagiri V."/>
            <person name="Nash W.E."/>
            <person name="Warren W."/>
            <person name="Chinwalla A."/>
            <person name="Mardis E.R."/>
            <person name="Wilson R.K."/>
        </authorList>
    </citation>
    <scope>NUCLEOTIDE SEQUENCE [LARGE SCALE GENOMIC DNA]</scope>
    <source>
        <strain evidence="1">DSM 20583</strain>
    </source>
</reference>
<proteinExistence type="predicted"/>
<dbReference type="eggNOG" id="ENOG502Z8BH">
    <property type="taxonomic scope" value="Bacteria"/>
</dbReference>
<dbReference type="Pfam" id="PF05869">
    <property type="entry name" value="Dam"/>
    <property type="match status" value="1"/>
</dbReference>
<gene>
    <name evidence="1" type="ORF">BLAHAN_04217</name>
</gene>
<dbReference type="GO" id="GO:0009007">
    <property type="term" value="F:site-specific DNA-methyltransferase (adenine-specific) activity"/>
    <property type="evidence" value="ECO:0007669"/>
    <property type="project" value="InterPro"/>
</dbReference>
<evidence type="ECO:0000313" key="2">
    <source>
        <dbReference type="Proteomes" id="UP000003755"/>
    </source>
</evidence>
<dbReference type="Proteomes" id="UP000003755">
    <property type="component" value="Unassembled WGS sequence"/>
</dbReference>
<dbReference type="InterPro" id="IPR008593">
    <property type="entry name" value="Dam_MeTrfase"/>
</dbReference>
<sequence length="117" mass="13430">MRETLHAGRRRPKARLGGYRVFCNPPYGRAIADWVRKGYEESRKPGTTVVMLIPSRTDTAYFHDWIFGKASEVRFLRGRLKFTDEDGNGEDAAPFPSAVIVWRSPESTGREFATWHI</sequence>
<dbReference type="GO" id="GO:0009307">
    <property type="term" value="P:DNA restriction-modification system"/>
    <property type="evidence" value="ECO:0007669"/>
    <property type="project" value="InterPro"/>
</dbReference>
<dbReference type="EMBL" id="ABYU02000009">
    <property type="protein sequence ID" value="EEX22932.1"/>
    <property type="molecule type" value="Genomic_DNA"/>
</dbReference>